<dbReference type="PRINTS" id="PR00765">
    <property type="entry name" value="CRBOXYPTASEA"/>
</dbReference>
<evidence type="ECO:0000256" key="7">
    <source>
        <dbReference type="ARBA" id="ARBA00022801"/>
    </source>
</evidence>
<dbReference type="Pfam" id="PF20773">
    <property type="entry name" value="InhA-like_MAM"/>
    <property type="match status" value="2"/>
</dbReference>
<dbReference type="CDD" id="cd03859">
    <property type="entry name" value="M14_CPT"/>
    <property type="match status" value="1"/>
</dbReference>
<dbReference type="PANTHER" id="PTHR11705:SF143">
    <property type="entry name" value="SLL0236 PROTEIN"/>
    <property type="match status" value="1"/>
</dbReference>
<comment type="cofactor">
    <cofactor evidence="1">
        <name>Zn(2+)</name>
        <dbReference type="ChEBI" id="CHEBI:29105"/>
    </cofactor>
</comment>
<comment type="catalytic activity">
    <reaction evidence="10">
        <text>Releases a C-terminal residue, which may be hydrophobic or positively charged.</text>
        <dbReference type="EC" id="3.4.17.18"/>
    </reaction>
</comment>
<dbReference type="SUPFAM" id="SSF53187">
    <property type="entry name" value="Zn-dependent exopeptidases"/>
    <property type="match status" value="1"/>
</dbReference>
<keyword evidence="19" id="KW-1185">Reference proteome</keyword>
<dbReference type="Gene3D" id="3.40.630.10">
    <property type="entry name" value="Zn peptidases"/>
    <property type="match status" value="1"/>
</dbReference>
<keyword evidence="4" id="KW-0645">Protease</keyword>
<feature type="domain" description="Peptidase M14" evidence="17">
    <location>
        <begin position="119"/>
        <end position="440"/>
    </location>
</feature>
<comment type="caution">
    <text evidence="18">The sequence shown here is derived from an EMBL/GenBank/DDBJ whole genome shotgun (WGS) entry which is preliminary data.</text>
</comment>
<evidence type="ECO:0000313" key="18">
    <source>
        <dbReference type="EMBL" id="TDO45023.1"/>
    </source>
</evidence>
<dbReference type="InterPro" id="IPR033810">
    <property type="entry name" value="Carboxypeptidase_T"/>
</dbReference>
<dbReference type="OrthoDB" id="5240362at2"/>
<feature type="region of interest" description="Disordered" evidence="15">
    <location>
        <begin position="275"/>
        <end position="297"/>
    </location>
</feature>
<reference evidence="18 19" key="1">
    <citation type="submission" date="2019-03" db="EMBL/GenBank/DDBJ databases">
        <title>Genomic Encyclopedia of Type Strains, Phase III (KMG-III): the genomes of soil and plant-associated and newly described type strains.</title>
        <authorList>
            <person name="Whitman W."/>
        </authorList>
    </citation>
    <scope>NUCLEOTIDE SEQUENCE [LARGE SCALE GENOMIC DNA]</scope>
    <source>
        <strain evidence="18 19">VKM Ac-2527</strain>
    </source>
</reference>
<evidence type="ECO:0000256" key="1">
    <source>
        <dbReference type="ARBA" id="ARBA00001947"/>
    </source>
</evidence>
<evidence type="ECO:0000256" key="9">
    <source>
        <dbReference type="ARBA" id="ARBA00023049"/>
    </source>
</evidence>
<dbReference type="Proteomes" id="UP000295388">
    <property type="component" value="Unassembled WGS sequence"/>
</dbReference>
<protein>
    <recommendedName>
        <fullName evidence="13">Zinc carboxypeptidase</fullName>
        <ecNumber evidence="12">3.4.17.18</ecNumber>
    </recommendedName>
</protein>
<dbReference type="PROSITE" id="PS00132">
    <property type="entry name" value="CARBOXYPEPT_ZN_1"/>
    <property type="match status" value="1"/>
</dbReference>
<evidence type="ECO:0000256" key="6">
    <source>
        <dbReference type="ARBA" id="ARBA00022729"/>
    </source>
</evidence>
<dbReference type="PANTHER" id="PTHR11705">
    <property type="entry name" value="PROTEASE FAMILY M14 CARBOXYPEPTIDASE A,B"/>
    <property type="match status" value="1"/>
</dbReference>
<evidence type="ECO:0000256" key="8">
    <source>
        <dbReference type="ARBA" id="ARBA00022833"/>
    </source>
</evidence>
<feature type="active site" description="Proton donor/acceptor" evidence="14">
    <location>
        <position position="388"/>
    </location>
</feature>
<evidence type="ECO:0000256" key="15">
    <source>
        <dbReference type="SAM" id="MobiDB-lite"/>
    </source>
</evidence>
<proteinExistence type="inferred from homology"/>
<keyword evidence="8" id="KW-0862">Zinc</keyword>
<accession>A0A4R6K7P4</accession>
<dbReference type="PROSITE" id="PS52035">
    <property type="entry name" value="PEPTIDASE_M14"/>
    <property type="match status" value="1"/>
</dbReference>
<evidence type="ECO:0000256" key="4">
    <source>
        <dbReference type="ARBA" id="ARBA00022670"/>
    </source>
</evidence>
<dbReference type="EMBL" id="SNWQ01000014">
    <property type="protein sequence ID" value="TDO45023.1"/>
    <property type="molecule type" value="Genomic_DNA"/>
</dbReference>
<comment type="similarity">
    <text evidence="2 14">Belongs to the peptidase M14 family.</text>
</comment>
<evidence type="ECO:0000256" key="10">
    <source>
        <dbReference type="ARBA" id="ARBA00050859"/>
    </source>
</evidence>
<evidence type="ECO:0000313" key="19">
    <source>
        <dbReference type="Proteomes" id="UP000295388"/>
    </source>
</evidence>
<evidence type="ECO:0000256" key="13">
    <source>
        <dbReference type="ARBA" id="ARBA00074273"/>
    </source>
</evidence>
<keyword evidence="7" id="KW-0378">Hydrolase</keyword>
<keyword evidence="5" id="KW-0479">Metal-binding</keyword>
<evidence type="ECO:0000256" key="16">
    <source>
        <dbReference type="SAM" id="SignalP"/>
    </source>
</evidence>
<dbReference type="GO" id="GO:0005615">
    <property type="term" value="C:extracellular space"/>
    <property type="evidence" value="ECO:0007669"/>
    <property type="project" value="TreeGrafter"/>
</dbReference>
<feature type="signal peptide" evidence="16">
    <location>
        <begin position="1"/>
        <end position="19"/>
    </location>
</feature>
<evidence type="ECO:0000256" key="12">
    <source>
        <dbReference type="ARBA" id="ARBA00066554"/>
    </source>
</evidence>
<sequence length="1037" mass="110824">MRRSPVFIAVLALAAGALAAGTSATASPATPGQGGGGGLEVYVGELAPDQLQKLAALGLDHEDVSTGKTANGKVRVEAIISDLQAEKLRSDGVELTVKRVKGKKASEEANRIALAGNTVYRSYSEEGGIRDELIATANANPGLAKLVNLGKSVNGQDILAVKVTKGARTLKDGKRPAVLYAAAQHAREWITPEMVRRLMHHYLDGYGSNAELTALVDTTELWFLPVANPDGYDFTFTVDNRLWRKNLRDNNGDGAITVGDGVDPNRNFAVKWGYDNEGSSPDPNSETFRGTGPNSEPETKALDALFQRIGFEHFINYHSAAELLLYGIGWQQSTPSPDDIIYEAMVGDDANPAVPGYDPDISAELYITNGDTDTHATVSYGTLGFTPEMTTCQTVSASIPDDEWLPEDCVSGFNFPDDEELIQAEFAKNIPFALSVAKSTHDPDDPVSVVGLKAADLVADPFAVSHGTTQPVAVTAKRALLDKRLNYRINGGRTVSTTVSEWAGGERYGDTHDDYYAEYRGTVRGTRPGDSVEVWFTGVKPGQGPASSAHFTYKVATDIGGDVLILAAEDVTGASPAQGQTSAKYADEYAAALTAAGRTSDVYDVDVNGRTAPHHLGVLSHYRAVVWEHGDDIVTRELGQPGGTAAELALDLELTVRDYLNEGGKLLYTGKYAGFASGADGVYFYNPFEEEQGECTVRAYPCLPLLNDFQQYWLGAYNYVDDSGTDADGNPFAVSGVDGAFTGFAGTFNGADSANNQDHTAAFLLTSSFLPPAEFPQFASSAAFKWQRPGAAPFEPFTGDWYLYSQRADVSYKRLTRTIDLTGATSGALSFKASYDTELDWDYLMVEAHTVGQDDWTTLPDTGGHTQQDTGQSCPAGWVEALHPHLAHYQNAACEPTGSSGSWNAATGRSSGWQDWNVDLTAYAGKQVEVSISYVSDWATQGLGVFIDDAKVTANGVTATETSFETDLGGWTVSGAAEGSAANPNDWTRTQTAFEEGAGVTTQDTAYVGFGAEGLTTQAMRNDLIGRSMTHLLGPVG</sequence>
<evidence type="ECO:0000256" key="3">
    <source>
        <dbReference type="ARBA" id="ARBA00022645"/>
    </source>
</evidence>
<name>A0A4R6K7P4_9ACTN</name>
<keyword evidence="3" id="KW-0121">Carboxypeptidase</keyword>
<feature type="compositionally biased region" description="Polar residues" evidence="15">
    <location>
        <begin position="277"/>
        <end position="296"/>
    </location>
</feature>
<dbReference type="GO" id="GO:0008270">
    <property type="term" value="F:zinc ion binding"/>
    <property type="evidence" value="ECO:0007669"/>
    <property type="project" value="InterPro"/>
</dbReference>
<evidence type="ECO:0000256" key="14">
    <source>
        <dbReference type="PROSITE-ProRule" id="PRU01379"/>
    </source>
</evidence>
<evidence type="ECO:0000259" key="17">
    <source>
        <dbReference type="PROSITE" id="PS52035"/>
    </source>
</evidence>
<evidence type="ECO:0000256" key="11">
    <source>
        <dbReference type="ARBA" id="ARBA00055464"/>
    </source>
</evidence>
<dbReference type="GO" id="GO:0006508">
    <property type="term" value="P:proteolysis"/>
    <property type="evidence" value="ECO:0007669"/>
    <property type="project" value="UniProtKB-KW"/>
</dbReference>
<feature type="chain" id="PRO_5039466771" description="Zinc carboxypeptidase" evidence="16">
    <location>
        <begin position="20"/>
        <end position="1037"/>
    </location>
</feature>
<dbReference type="Pfam" id="PF00246">
    <property type="entry name" value="Peptidase_M14"/>
    <property type="match status" value="1"/>
</dbReference>
<organism evidence="18 19">
    <name type="scientific">Kribbella caucasensis</name>
    <dbReference type="NCBI Taxonomy" id="2512215"/>
    <lineage>
        <taxon>Bacteria</taxon>
        <taxon>Bacillati</taxon>
        <taxon>Actinomycetota</taxon>
        <taxon>Actinomycetes</taxon>
        <taxon>Propionibacteriales</taxon>
        <taxon>Kribbellaceae</taxon>
        <taxon>Kribbella</taxon>
    </lineage>
</organism>
<dbReference type="EC" id="3.4.17.18" evidence="12"/>
<keyword evidence="9" id="KW-0482">Metalloprotease</keyword>
<gene>
    <name evidence="18" type="ORF">EV643_114168</name>
</gene>
<dbReference type="InterPro" id="IPR057246">
    <property type="entry name" value="CARBOXYPEPT_ZN_1"/>
</dbReference>
<comment type="function">
    <text evidence="11">Carboxypeptidase that possesses the specificities of both mammalian Cpase A and B. Thus shows broad substrate specificity, being able to cleave Cbz-Gly-Leu, Cbz-Gly-Val, Cbz-Gly-Phe, Cbz-Gly-Lys and Bz-Gly-Arg in vitro.</text>
</comment>
<dbReference type="SMART" id="SM00631">
    <property type="entry name" value="Zn_pept"/>
    <property type="match status" value="1"/>
</dbReference>
<dbReference type="GO" id="GO:0004181">
    <property type="term" value="F:metallocarboxypeptidase activity"/>
    <property type="evidence" value="ECO:0007669"/>
    <property type="project" value="InterPro"/>
</dbReference>
<dbReference type="InterPro" id="IPR000834">
    <property type="entry name" value="Peptidase_M14"/>
</dbReference>
<dbReference type="AlphaFoldDB" id="A0A4R6K7P4"/>
<keyword evidence="6 16" id="KW-0732">Signal</keyword>
<evidence type="ECO:0000256" key="2">
    <source>
        <dbReference type="ARBA" id="ARBA00005988"/>
    </source>
</evidence>
<evidence type="ECO:0000256" key="5">
    <source>
        <dbReference type="ARBA" id="ARBA00022723"/>
    </source>
</evidence>
<dbReference type="RefSeq" id="WP_133802967.1">
    <property type="nucleotide sequence ID" value="NZ_SNWQ01000014.1"/>
</dbReference>
<dbReference type="FunFam" id="3.40.630.10:FF:000084">
    <property type="entry name" value="Carboxypeptidase B2"/>
    <property type="match status" value="1"/>
</dbReference>